<feature type="coiled-coil region" evidence="6">
    <location>
        <begin position="114"/>
        <end position="152"/>
    </location>
</feature>
<dbReference type="Proteomes" id="UP000077315">
    <property type="component" value="Unassembled WGS sequence"/>
</dbReference>
<dbReference type="SUPFAM" id="SSF57959">
    <property type="entry name" value="Leucine zipper domain"/>
    <property type="match status" value="1"/>
</dbReference>
<dbReference type="Gene3D" id="1.20.5.170">
    <property type="match status" value="1"/>
</dbReference>
<feature type="domain" description="BZIP" evidence="8">
    <location>
        <begin position="100"/>
        <end position="153"/>
    </location>
</feature>
<dbReference type="AlphaFoldDB" id="A0A167JYM7"/>
<evidence type="ECO:0000256" key="1">
    <source>
        <dbReference type="ARBA" id="ARBA00004123"/>
    </source>
</evidence>
<dbReference type="VEuPathDB" id="FungiDB:PHYBLDRAFT_79774"/>
<reference evidence="10" key="1">
    <citation type="submission" date="2015-06" db="EMBL/GenBank/DDBJ databases">
        <title>Expansion of signal transduction pathways in fungi by whole-genome duplication.</title>
        <authorList>
            <consortium name="DOE Joint Genome Institute"/>
            <person name="Corrochano L.M."/>
            <person name="Kuo A."/>
            <person name="Marcet-Houben M."/>
            <person name="Polaino S."/>
            <person name="Salamov A."/>
            <person name="Villalobos J.M."/>
            <person name="Alvarez M.I."/>
            <person name="Avalos J."/>
            <person name="Benito E.P."/>
            <person name="Benoit I."/>
            <person name="Burger G."/>
            <person name="Camino L.P."/>
            <person name="Canovas D."/>
            <person name="Cerda-Olmedo E."/>
            <person name="Cheng J.-F."/>
            <person name="Dominguez A."/>
            <person name="Elias M."/>
            <person name="Eslava A.P."/>
            <person name="Glaser F."/>
            <person name="Grimwood J."/>
            <person name="Gutierrez G."/>
            <person name="Heitman J."/>
            <person name="Henrissat B."/>
            <person name="Iturriaga E.A."/>
            <person name="Lang B.F."/>
            <person name="Lavin J.L."/>
            <person name="Lee S."/>
            <person name="Li W."/>
            <person name="Lindquist E."/>
            <person name="Lopez-Garcia S."/>
            <person name="Luque E.M."/>
            <person name="Marcos A.T."/>
            <person name="Martin J."/>
            <person name="McCluskey K."/>
            <person name="Medina H.R."/>
            <person name="Miralles-Duran A."/>
            <person name="Miyazaki A."/>
            <person name="Munoz-Torres E."/>
            <person name="Oguiza J.A."/>
            <person name="Ohm R."/>
            <person name="Olmedo M."/>
            <person name="Orejas M."/>
            <person name="Ortiz-Castellanos L."/>
            <person name="Pisabarro A.G."/>
            <person name="Rodriguez-Romero J."/>
            <person name="Ruiz-Herrera J."/>
            <person name="Ruiz-Vazquez R."/>
            <person name="Sanz C."/>
            <person name="Schackwitz W."/>
            <person name="Schmutz J."/>
            <person name="Shahriari M."/>
            <person name="Shelest E."/>
            <person name="Silva-Franco F."/>
            <person name="Soanes D."/>
            <person name="Syed K."/>
            <person name="Tagua V.G."/>
            <person name="Talbot N.J."/>
            <person name="Thon M."/>
            <person name="De vries R.P."/>
            <person name="Wiebenga A."/>
            <person name="Yadav J.S."/>
            <person name="Braun E.L."/>
            <person name="Baker S."/>
            <person name="Garre V."/>
            <person name="Horwitz B."/>
            <person name="Torres-Martinez S."/>
            <person name="Idnurm A."/>
            <person name="Herrera-Estrella A."/>
            <person name="Gabaldon T."/>
            <person name="Grigoriev I.V."/>
        </authorList>
    </citation>
    <scope>NUCLEOTIDE SEQUENCE [LARGE SCALE GENOMIC DNA]</scope>
    <source>
        <strain evidence="10">NRRL 1555(-)</strain>
    </source>
</reference>
<evidence type="ECO:0000256" key="7">
    <source>
        <dbReference type="SAM" id="MobiDB-lite"/>
    </source>
</evidence>
<dbReference type="PANTHER" id="PTHR19304">
    <property type="entry name" value="CYCLIC-AMP RESPONSE ELEMENT BINDING PROTEIN"/>
    <property type="match status" value="1"/>
</dbReference>
<dbReference type="EMBL" id="KV441026">
    <property type="protein sequence ID" value="OAD66927.1"/>
    <property type="molecule type" value="Genomic_DNA"/>
</dbReference>
<keyword evidence="5" id="KW-0539">Nucleus</keyword>
<sequence length="239" mass="26530">MGLTEEEQQHQQLLQTYAQATRQDLANLTASSLAQAMVSPMTVSGLASSLLQQLHAGIIITALPGPTPTTHITPTPTPMDDTASDDEDPKRGSTRSMSNDERRQRRLLRNRVAAKECRKKKKQYIQEMEDKIRRLEEENVRLHKQVAEIHAKLTLGSLHTNEGYRLMKEVEELNAKLGMAHLPSTSALTAAVVAAAQQALKSEPPLLLGLPEKDLSRARMKELKSNCAELEISQHTEAE</sequence>
<protein>
    <submittedName>
        <fullName evidence="9">Skn-1-like basic-leucine zipper transcription factor</fullName>
    </submittedName>
</protein>
<keyword evidence="3" id="KW-0238">DNA-binding</keyword>
<dbReference type="SMART" id="SM00338">
    <property type="entry name" value="BRLZ"/>
    <property type="match status" value="1"/>
</dbReference>
<dbReference type="GO" id="GO:0003677">
    <property type="term" value="F:DNA binding"/>
    <property type="evidence" value="ECO:0007669"/>
    <property type="project" value="UniProtKB-KW"/>
</dbReference>
<keyword evidence="2" id="KW-0805">Transcription regulation</keyword>
<accession>A0A167JYM7</accession>
<keyword evidence="10" id="KW-1185">Reference proteome</keyword>
<evidence type="ECO:0000256" key="4">
    <source>
        <dbReference type="ARBA" id="ARBA00023163"/>
    </source>
</evidence>
<feature type="region of interest" description="Disordered" evidence="7">
    <location>
        <begin position="65"/>
        <end position="104"/>
    </location>
</feature>
<gene>
    <name evidence="9" type="ORF">PHYBLDRAFT_79774</name>
</gene>
<dbReference type="OrthoDB" id="295274at2759"/>
<dbReference type="GO" id="GO:0005634">
    <property type="term" value="C:nucleus"/>
    <property type="evidence" value="ECO:0007669"/>
    <property type="project" value="UniProtKB-SubCell"/>
</dbReference>
<dbReference type="GO" id="GO:0003700">
    <property type="term" value="F:DNA-binding transcription factor activity"/>
    <property type="evidence" value="ECO:0007669"/>
    <property type="project" value="InterPro"/>
</dbReference>
<evidence type="ECO:0000256" key="3">
    <source>
        <dbReference type="ARBA" id="ARBA00023125"/>
    </source>
</evidence>
<dbReference type="RefSeq" id="XP_018284967.1">
    <property type="nucleotide sequence ID" value="XM_018443502.1"/>
</dbReference>
<dbReference type="STRING" id="763407.A0A167JYM7"/>
<dbReference type="InterPro" id="IPR046347">
    <property type="entry name" value="bZIP_sf"/>
</dbReference>
<keyword evidence="6" id="KW-0175">Coiled coil</keyword>
<evidence type="ECO:0000259" key="8">
    <source>
        <dbReference type="PROSITE" id="PS50217"/>
    </source>
</evidence>
<dbReference type="GeneID" id="29004407"/>
<evidence type="ECO:0000313" key="9">
    <source>
        <dbReference type="EMBL" id="OAD66927.1"/>
    </source>
</evidence>
<evidence type="ECO:0000313" key="10">
    <source>
        <dbReference type="Proteomes" id="UP000077315"/>
    </source>
</evidence>
<dbReference type="PROSITE" id="PS00036">
    <property type="entry name" value="BZIP_BASIC"/>
    <property type="match status" value="1"/>
</dbReference>
<evidence type="ECO:0000256" key="2">
    <source>
        <dbReference type="ARBA" id="ARBA00023015"/>
    </source>
</evidence>
<dbReference type="PRINTS" id="PR00043">
    <property type="entry name" value="LEUZIPPRJUN"/>
</dbReference>
<proteinExistence type="predicted"/>
<dbReference type="Pfam" id="PF00170">
    <property type="entry name" value="bZIP_1"/>
    <property type="match status" value="1"/>
</dbReference>
<dbReference type="InterPro" id="IPR051027">
    <property type="entry name" value="bZIP_transcription_factors"/>
</dbReference>
<evidence type="ECO:0000256" key="6">
    <source>
        <dbReference type="SAM" id="Coils"/>
    </source>
</evidence>
<dbReference type="InterPro" id="IPR002112">
    <property type="entry name" value="Leuzip_Jun"/>
</dbReference>
<keyword evidence="4" id="KW-0804">Transcription</keyword>
<name>A0A167JYM7_PHYB8</name>
<comment type="subcellular location">
    <subcellularLocation>
        <location evidence="1">Nucleus</location>
    </subcellularLocation>
</comment>
<dbReference type="InParanoid" id="A0A167JYM7"/>
<evidence type="ECO:0000256" key="5">
    <source>
        <dbReference type="ARBA" id="ARBA00023242"/>
    </source>
</evidence>
<dbReference type="PROSITE" id="PS50217">
    <property type="entry name" value="BZIP"/>
    <property type="match status" value="1"/>
</dbReference>
<organism evidence="9 10">
    <name type="scientific">Phycomyces blakesleeanus (strain ATCC 8743b / DSM 1359 / FGSC 10004 / NBRC 33097 / NRRL 1555)</name>
    <dbReference type="NCBI Taxonomy" id="763407"/>
    <lineage>
        <taxon>Eukaryota</taxon>
        <taxon>Fungi</taxon>
        <taxon>Fungi incertae sedis</taxon>
        <taxon>Mucoromycota</taxon>
        <taxon>Mucoromycotina</taxon>
        <taxon>Mucoromycetes</taxon>
        <taxon>Mucorales</taxon>
        <taxon>Phycomycetaceae</taxon>
        <taxon>Phycomyces</taxon>
    </lineage>
</organism>
<dbReference type="InterPro" id="IPR004827">
    <property type="entry name" value="bZIP"/>
</dbReference>